<sequence length="382" mass="39948">MNEASKNLPESIVAQGEPVSEAAAGAILTIDLGAIRENYRRLKAQLGGVPCAGVVKADGYGLGAAPVASALSAEGCTTFFVALLAEGLALRKALGPRPAIHVLNGLPPGSEPEAVAADLVPVINSAGQLKAWSNAGQQAGRKLPAAIQVDSGMSRLGMPPAEVEAISQDPRAFDGVDVVLVMSHLACADEPQHPANERQWLAFERLRKMLPEAPASIANSSGIFLGSAFHFDLARPGAALYGINPTPSEPNPMLPVVRLQAKVVQTRSLEKGAGVGYGHTFRATGPLRAATISLGYADGWHRRAASAAWFDTVRLPFLGRVSMDSIILDISVLPAGTLGEGDLVELLGPSQSVDEAAGHAGTIGYEILTSLGPRFHRRYVNR</sequence>
<dbReference type="Gene3D" id="3.20.20.10">
    <property type="entry name" value="Alanine racemase"/>
    <property type="match status" value="1"/>
</dbReference>
<evidence type="ECO:0000256" key="3">
    <source>
        <dbReference type="ARBA" id="ARBA00007880"/>
    </source>
</evidence>
<feature type="active site" description="Proton acceptor; specific for L-alanine" evidence="7">
    <location>
        <position position="277"/>
    </location>
</feature>
<dbReference type="NCBIfam" id="TIGR00492">
    <property type="entry name" value="alr"/>
    <property type="match status" value="1"/>
</dbReference>
<organism evidence="11 12">
    <name type="scientific">Mesorhizobium waimense</name>
    <dbReference type="NCBI Taxonomy" id="1300307"/>
    <lineage>
        <taxon>Bacteria</taxon>
        <taxon>Pseudomonadati</taxon>
        <taxon>Pseudomonadota</taxon>
        <taxon>Alphaproteobacteria</taxon>
        <taxon>Hyphomicrobiales</taxon>
        <taxon>Phyllobacteriaceae</taxon>
        <taxon>Mesorhizobium</taxon>
    </lineage>
</organism>
<dbReference type="Gene3D" id="2.40.37.10">
    <property type="entry name" value="Lyase, Ornithine Decarboxylase, Chain A, domain 1"/>
    <property type="match status" value="1"/>
</dbReference>
<dbReference type="InterPro" id="IPR011079">
    <property type="entry name" value="Ala_racemase_C"/>
</dbReference>
<dbReference type="InterPro" id="IPR020622">
    <property type="entry name" value="Ala_racemase_pyridoxalP-BS"/>
</dbReference>
<dbReference type="InterPro" id="IPR009006">
    <property type="entry name" value="Ala_racemase/Decarboxylase_C"/>
</dbReference>
<reference evidence="11 12" key="1">
    <citation type="submission" date="2018-09" db="EMBL/GenBank/DDBJ databases">
        <title>Mesorhizobium carmichaelinearum sp. nov. isolated from Carmichaelinea spp. root nodules in New Zealand.</title>
        <authorList>
            <person name="De Meyer S.E."/>
        </authorList>
    </citation>
    <scope>NUCLEOTIDE SEQUENCE [LARGE SCALE GENOMIC DNA]</scope>
    <source>
        <strain evidence="11 12">ICMP19557</strain>
    </source>
</reference>
<evidence type="ECO:0000256" key="4">
    <source>
        <dbReference type="ARBA" id="ARBA00013089"/>
    </source>
</evidence>
<dbReference type="PRINTS" id="PR00992">
    <property type="entry name" value="ALARACEMASE"/>
</dbReference>
<accession>A0A3A5K9P0</accession>
<comment type="similarity">
    <text evidence="3 7">Belongs to the alanine racemase family.</text>
</comment>
<evidence type="ECO:0000256" key="5">
    <source>
        <dbReference type="ARBA" id="ARBA00022898"/>
    </source>
</evidence>
<name>A0A3A5K9P0_9HYPH</name>
<gene>
    <name evidence="11" type="primary">alr</name>
    <name evidence="11" type="ORF">D3227_27960</name>
</gene>
<feature type="modified residue" description="N6-(pyridoxal phosphate)lysine" evidence="7 8">
    <location>
        <position position="56"/>
    </location>
</feature>
<dbReference type="GO" id="GO:0008784">
    <property type="term" value="F:alanine racemase activity"/>
    <property type="evidence" value="ECO:0007669"/>
    <property type="project" value="UniProtKB-UniRule"/>
</dbReference>
<evidence type="ECO:0000256" key="7">
    <source>
        <dbReference type="HAMAP-Rule" id="MF_01201"/>
    </source>
</evidence>
<proteinExistence type="inferred from homology"/>
<dbReference type="EC" id="5.1.1.1" evidence="4 7"/>
<keyword evidence="12" id="KW-1185">Reference proteome</keyword>
<dbReference type="InterPro" id="IPR000821">
    <property type="entry name" value="Ala_racemase"/>
</dbReference>
<evidence type="ECO:0000259" key="10">
    <source>
        <dbReference type="SMART" id="SM01005"/>
    </source>
</evidence>
<dbReference type="InterPro" id="IPR029066">
    <property type="entry name" value="PLP-binding_barrel"/>
</dbReference>
<dbReference type="InterPro" id="IPR001608">
    <property type="entry name" value="Ala_racemase_N"/>
</dbReference>
<comment type="function">
    <text evidence="7">Catalyzes the interconversion of L-alanine and D-alanine. May also act on other amino acids.</text>
</comment>
<dbReference type="GO" id="GO:0030632">
    <property type="term" value="P:D-alanine biosynthetic process"/>
    <property type="evidence" value="ECO:0007669"/>
    <property type="project" value="UniProtKB-UniRule"/>
</dbReference>
<feature type="active site" description="Proton acceptor; specific for D-alanine" evidence="7">
    <location>
        <position position="56"/>
    </location>
</feature>
<dbReference type="PANTHER" id="PTHR30511">
    <property type="entry name" value="ALANINE RACEMASE"/>
    <property type="match status" value="1"/>
</dbReference>
<evidence type="ECO:0000256" key="2">
    <source>
        <dbReference type="ARBA" id="ARBA00001933"/>
    </source>
</evidence>
<dbReference type="AlphaFoldDB" id="A0A3A5K9P0"/>
<dbReference type="PROSITE" id="PS00395">
    <property type="entry name" value="ALANINE_RACEMASE"/>
    <property type="match status" value="1"/>
</dbReference>
<evidence type="ECO:0000313" key="11">
    <source>
        <dbReference type="EMBL" id="RJT31882.1"/>
    </source>
</evidence>
<dbReference type="GO" id="GO:0030170">
    <property type="term" value="F:pyridoxal phosphate binding"/>
    <property type="evidence" value="ECO:0007669"/>
    <property type="project" value="UniProtKB-UniRule"/>
</dbReference>
<dbReference type="SMART" id="SM01005">
    <property type="entry name" value="Ala_racemase_C"/>
    <property type="match status" value="1"/>
</dbReference>
<keyword evidence="5 7" id="KW-0663">Pyridoxal phosphate</keyword>
<protein>
    <recommendedName>
        <fullName evidence="4 7">Alanine racemase</fullName>
        <ecNumber evidence="4 7">5.1.1.1</ecNumber>
    </recommendedName>
</protein>
<dbReference type="EMBL" id="QZWZ01000029">
    <property type="protein sequence ID" value="RJT31882.1"/>
    <property type="molecule type" value="Genomic_DNA"/>
</dbReference>
<feature type="binding site" evidence="7 9">
    <location>
        <position position="323"/>
    </location>
    <ligand>
        <name>substrate</name>
    </ligand>
</feature>
<comment type="catalytic activity">
    <reaction evidence="1 7">
        <text>L-alanine = D-alanine</text>
        <dbReference type="Rhea" id="RHEA:20249"/>
        <dbReference type="ChEBI" id="CHEBI:57416"/>
        <dbReference type="ChEBI" id="CHEBI:57972"/>
        <dbReference type="EC" id="5.1.1.1"/>
    </reaction>
</comment>
<dbReference type="SUPFAM" id="SSF51419">
    <property type="entry name" value="PLP-binding barrel"/>
    <property type="match status" value="1"/>
</dbReference>
<comment type="pathway">
    <text evidence="7">Amino-acid biosynthesis; D-alanine biosynthesis; D-alanine from L-alanine: step 1/1.</text>
</comment>
<evidence type="ECO:0000256" key="6">
    <source>
        <dbReference type="ARBA" id="ARBA00023235"/>
    </source>
</evidence>
<evidence type="ECO:0000256" key="9">
    <source>
        <dbReference type="PIRSR" id="PIRSR600821-52"/>
    </source>
</evidence>
<comment type="cofactor">
    <cofactor evidence="2 7 8">
        <name>pyridoxal 5'-phosphate</name>
        <dbReference type="ChEBI" id="CHEBI:597326"/>
    </cofactor>
</comment>
<dbReference type="UniPathway" id="UPA00042">
    <property type="reaction ID" value="UER00497"/>
</dbReference>
<dbReference type="CDD" id="cd00430">
    <property type="entry name" value="PLPDE_III_AR"/>
    <property type="match status" value="1"/>
</dbReference>
<dbReference type="HAMAP" id="MF_01201">
    <property type="entry name" value="Ala_racemase"/>
    <property type="match status" value="1"/>
</dbReference>
<evidence type="ECO:0000313" key="12">
    <source>
        <dbReference type="Proteomes" id="UP000272706"/>
    </source>
</evidence>
<keyword evidence="6 7" id="KW-0413">Isomerase</keyword>
<feature type="binding site" evidence="7 9">
    <location>
        <position position="155"/>
    </location>
    <ligand>
        <name>substrate</name>
    </ligand>
</feature>
<dbReference type="Pfam" id="PF00842">
    <property type="entry name" value="Ala_racemase_C"/>
    <property type="match status" value="1"/>
</dbReference>
<dbReference type="Pfam" id="PF01168">
    <property type="entry name" value="Ala_racemase_N"/>
    <property type="match status" value="1"/>
</dbReference>
<feature type="domain" description="Alanine racemase C-terminal" evidence="10">
    <location>
        <begin position="256"/>
        <end position="380"/>
    </location>
</feature>
<dbReference type="SUPFAM" id="SSF50621">
    <property type="entry name" value="Alanine racemase C-terminal domain-like"/>
    <property type="match status" value="1"/>
</dbReference>
<comment type="caution">
    <text evidence="11">The sequence shown here is derived from an EMBL/GenBank/DDBJ whole genome shotgun (WGS) entry which is preliminary data.</text>
</comment>
<dbReference type="RefSeq" id="WP_120017487.1">
    <property type="nucleotide sequence ID" value="NZ_QZWZ01000029.1"/>
</dbReference>
<evidence type="ECO:0000256" key="1">
    <source>
        <dbReference type="ARBA" id="ARBA00000316"/>
    </source>
</evidence>
<evidence type="ECO:0000256" key="8">
    <source>
        <dbReference type="PIRSR" id="PIRSR600821-50"/>
    </source>
</evidence>
<dbReference type="OrthoDB" id="9813814at2"/>
<dbReference type="Proteomes" id="UP000272706">
    <property type="component" value="Unassembled WGS sequence"/>
</dbReference>
<dbReference type="GO" id="GO:0005829">
    <property type="term" value="C:cytosol"/>
    <property type="evidence" value="ECO:0007669"/>
    <property type="project" value="TreeGrafter"/>
</dbReference>
<dbReference type="PANTHER" id="PTHR30511:SF0">
    <property type="entry name" value="ALANINE RACEMASE, CATABOLIC-RELATED"/>
    <property type="match status" value="1"/>
</dbReference>